<evidence type="ECO:0008006" key="3">
    <source>
        <dbReference type="Google" id="ProtNLM"/>
    </source>
</evidence>
<dbReference type="OrthoDB" id="5901715at2"/>
<dbReference type="PROSITE" id="PS51257">
    <property type="entry name" value="PROKAR_LIPOPROTEIN"/>
    <property type="match status" value="1"/>
</dbReference>
<reference evidence="1 2" key="1">
    <citation type="submission" date="2019-07" db="EMBL/GenBank/DDBJ databases">
        <title>Whole genome shotgun sequence of Vibrio sagamiensis NBRC 104589.</title>
        <authorList>
            <person name="Hosoyama A."/>
            <person name="Uohara A."/>
            <person name="Ohji S."/>
            <person name="Ichikawa N."/>
        </authorList>
    </citation>
    <scope>NUCLEOTIDE SEQUENCE [LARGE SCALE GENOMIC DNA]</scope>
    <source>
        <strain evidence="1 2">NBRC 104589</strain>
    </source>
</reference>
<accession>A0A511QFE0</accession>
<gene>
    <name evidence="1" type="ORF">VSA01S_21230</name>
</gene>
<name>A0A511QFE0_9VIBR</name>
<keyword evidence="2" id="KW-1185">Reference proteome</keyword>
<dbReference type="AlphaFoldDB" id="A0A511QFE0"/>
<comment type="caution">
    <text evidence="1">The sequence shown here is derived from an EMBL/GenBank/DDBJ whole genome shotgun (WGS) entry which is preliminary data.</text>
</comment>
<protein>
    <recommendedName>
        <fullName evidence="3">Lipoprotein</fullName>
    </recommendedName>
</protein>
<dbReference type="Proteomes" id="UP000321922">
    <property type="component" value="Unassembled WGS sequence"/>
</dbReference>
<dbReference type="RefSeq" id="WP_039981661.1">
    <property type="nucleotide sequence ID" value="NZ_BAOJ01000063.1"/>
</dbReference>
<evidence type="ECO:0000313" key="1">
    <source>
        <dbReference type="EMBL" id="GEM76011.1"/>
    </source>
</evidence>
<dbReference type="EMBL" id="BJXJ01000019">
    <property type="protein sequence ID" value="GEM76011.1"/>
    <property type="molecule type" value="Genomic_DNA"/>
</dbReference>
<organism evidence="1 2">
    <name type="scientific">Vibrio sagamiensis NBRC 104589</name>
    <dbReference type="NCBI Taxonomy" id="1219064"/>
    <lineage>
        <taxon>Bacteria</taxon>
        <taxon>Pseudomonadati</taxon>
        <taxon>Pseudomonadota</taxon>
        <taxon>Gammaproteobacteria</taxon>
        <taxon>Vibrionales</taxon>
        <taxon>Vibrionaceae</taxon>
        <taxon>Vibrio</taxon>
    </lineage>
</organism>
<evidence type="ECO:0000313" key="2">
    <source>
        <dbReference type="Proteomes" id="UP000321922"/>
    </source>
</evidence>
<proteinExistence type="predicted"/>
<sequence length="235" mass="27224">MKKIILYFIFSLVLSGCQTTKTPKIGPELTFNLKSYEKVISQLSEKKTLTDRENYMLAYSFYKTNQSDRSVFLLSSKKELKDDDLYLLAVIYLENNDKESTINYLDKIKDKKAYNEDNKLAAKVDNLYLLSKCGELGKEQCSIEFNSLSKKYPTSEFIYKNMLLSHFVYQPNDKSNFLKIYNTYETNEEDLESVVLAGVISGQDDIAIELLNKKYKDKDKVLSIYEAIKDAKVNE</sequence>